<dbReference type="AlphaFoldDB" id="A0A914XM26"/>
<comment type="similarity">
    <text evidence="2">Belongs to the peptidase S54 family.</text>
</comment>
<dbReference type="Proteomes" id="UP000887566">
    <property type="component" value="Unplaced"/>
</dbReference>
<evidence type="ECO:0000256" key="4">
    <source>
        <dbReference type="ARBA" id="ARBA00022989"/>
    </source>
</evidence>
<feature type="transmembrane region" description="Helical" evidence="6">
    <location>
        <begin position="183"/>
        <end position="200"/>
    </location>
</feature>
<evidence type="ECO:0000256" key="6">
    <source>
        <dbReference type="SAM" id="Phobius"/>
    </source>
</evidence>
<evidence type="ECO:0000256" key="1">
    <source>
        <dbReference type="ARBA" id="ARBA00004141"/>
    </source>
</evidence>
<evidence type="ECO:0000313" key="8">
    <source>
        <dbReference type="Proteomes" id="UP000887566"/>
    </source>
</evidence>
<name>A0A914XM26_9BILA</name>
<feature type="transmembrane region" description="Helical" evidence="6">
    <location>
        <begin position="158"/>
        <end position="176"/>
    </location>
</feature>
<feature type="domain" description="Peptidase S54 rhomboid" evidence="7">
    <location>
        <begin position="87"/>
        <end position="195"/>
    </location>
</feature>
<dbReference type="GO" id="GO:0004252">
    <property type="term" value="F:serine-type endopeptidase activity"/>
    <property type="evidence" value="ECO:0007669"/>
    <property type="project" value="InterPro"/>
</dbReference>
<dbReference type="GO" id="GO:0016020">
    <property type="term" value="C:membrane"/>
    <property type="evidence" value="ECO:0007669"/>
    <property type="project" value="UniProtKB-SubCell"/>
</dbReference>
<keyword evidence="3 6" id="KW-0812">Transmembrane</keyword>
<dbReference type="WBParaSite" id="PSAMB.scaffold90size81551.g1911.t1">
    <property type="protein sequence ID" value="PSAMB.scaffold90size81551.g1911.t1"/>
    <property type="gene ID" value="PSAMB.scaffold90size81551.g1911"/>
</dbReference>
<evidence type="ECO:0000313" key="9">
    <source>
        <dbReference type="WBParaSite" id="PSAMB.scaffold90size81551.g1911.t1"/>
    </source>
</evidence>
<dbReference type="PANTHER" id="PTHR45840">
    <property type="entry name" value="RHOMBOID-RELATED PROTEIN"/>
    <property type="match status" value="1"/>
</dbReference>
<evidence type="ECO:0000259" key="7">
    <source>
        <dbReference type="Pfam" id="PF01694"/>
    </source>
</evidence>
<keyword evidence="5 6" id="KW-0472">Membrane</keyword>
<dbReference type="InterPro" id="IPR035952">
    <property type="entry name" value="Rhomboid-like_sf"/>
</dbReference>
<evidence type="ECO:0000256" key="2">
    <source>
        <dbReference type="ARBA" id="ARBA00009045"/>
    </source>
</evidence>
<protein>
    <submittedName>
        <fullName evidence="9">Peptidase S54 rhomboid domain-containing protein</fullName>
    </submittedName>
</protein>
<comment type="subcellular location">
    <subcellularLocation>
        <location evidence="1">Membrane</location>
        <topology evidence="1">Multi-pass membrane protein</topology>
    </subcellularLocation>
</comment>
<feature type="transmembrane region" description="Helical" evidence="6">
    <location>
        <begin position="41"/>
        <end position="64"/>
    </location>
</feature>
<keyword evidence="4 6" id="KW-1133">Transmembrane helix</keyword>
<sequence>MIAVDVRLYDSSSSSDFEEKKQTEVVIVLPSTDSCDKPKRYLVHLPVFVPAVTFVQAAFSVYYVGIMQNDIITIISSPLVFSPFRQTELWRFVTYMFVHDGMAHISLNTLFQLLIGVPLEGIHGWRKVVVVYFVGGAIGVLMGSNWHPFAYGMGSSGAIFVMVGCLLTTAVFHVALPSRGIRCGIAALCFMVIMFSVLQAEFLFTDQNAEDSGVFSFNLLSISLFRGIMAW</sequence>
<evidence type="ECO:0000256" key="5">
    <source>
        <dbReference type="ARBA" id="ARBA00023136"/>
    </source>
</evidence>
<dbReference type="SUPFAM" id="SSF144091">
    <property type="entry name" value="Rhomboid-like"/>
    <property type="match status" value="1"/>
</dbReference>
<proteinExistence type="inferred from homology"/>
<keyword evidence="8" id="KW-1185">Reference proteome</keyword>
<reference evidence="9" key="1">
    <citation type="submission" date="2022-11" db="UniProtKB">
        <authorList>
            <consortium name="WormBaseParasite"/>
        </authorList>
    </citation>
    <scope>IDENTIFICATION</scope>
</reference>
<evidence type="ECO:0000256" key="3">
    <source>
        <dbReference type="ARBA" id="ARBA00022692"/>
    </source>
</evidence>
<dbReference type="PANTHER" id="PTHR45840:SF2">
    <property type="entry name" value="PROTEIN RHOMBOID-RELATED"/>
    <property type="match status" value="1"/>
</dbReference>
<dbReference type="InterPro" id="IPR022764">
    <property type="entry name" value="Peptidase_S54_rhomboid_dom"/>
</dbReference>
<dbReference type="InterPro" id="IPR051739">
    <property type="entry name" value="Rhomboid_IM_Serine_Proteases"/>
</dbReference>
<dbReference type="Gene3D" id="1.20.1540.10">
    <property type="entry name" value="Rhomboid-like"/>
    <property type="match status" value="1"/>
</dbReference>
<organism evidence="8 9">
    <name type="scientific">Plectus sambesii</name>
    <dbReference type="NCBI Taxonomy" id="2011161"/>
    <lineage>
        <taxon>Eukaryota</taxon>
        <taxon>Metazoa</taxon>
        <taxon>Ecdysozoa</taxon>
        <taxon>Nematoda</taxon>
        <taxon>Chromadorea</taxon>
        <taxon>Plectida</taxon>
        <taxon>Plectina</taxon>
        <taxon>Plectoidea</taxon>
        <taxon>Plectidae</taxon>
        <taxon>Plectus</taxon>
    </lineage>
</organism>
<accession>A0A914XM26</accession>
<dbReference type="Pfam" id="PF01694">
    <property type="entry name" value="Rhomboid"/>
    <property type="match status" value="1"/>
</dbReference>
<feature type="transmembrane region" description="Helical" evidence="6">
    <location>
        <begin position="129"/>
        <end position="146"/>
    </location>
</feature>